<accession>A0ABU2N5C9</accession>
<comment type="cofactor">
    <cofactor evidence="1">
        <name>FAD</name>
        <dbReference type="ChEBI" id="CHEBI:57692"/>
    </cofactor>
</comment>
<dbReference type="InterPro" id="IPR016169">
    <property type="entry name" value="FAD-bd_PCMH_sub2"/>
</dbReference>
<dbReference type="InterPro" id="IPR016167">
    <property type="entry name" value="FAD-bd_PCMH_sub1"/>
</dbReference>
<evidence type="ECO:0000313" key="7">
    <source>
        <dbReference type="EMBL" id="MDT0347919.1"/>
    </source>
</evidence>
<evidence type="ECO:0000256" key="2">
    <source>
        <dbReference type="ARBA" id="ARBA00005466"/>
    </source>
</evidence>
<dbReference type="Pfam" id="PF01565">
    <property type="entry name" value="FAD_binding_4"/>
    <property type="match status" value="1"/>
</dbReference>
<dbReference type="InterPro" id="IPR006094">
    <property type="entry name" value="Oxid_FAD_bind_N"/>
</dbReference>
<comment type="caution">
    <text evidence="7">The sequence shown here is derived from an EMBL/GenBank/DDBJ whole genome shotgun (WGS) entry which is preliminary data.</text>
</comment>
<dbReference type="InterPro" id="IPR016166">
    <property type="entry name" value="FAD-bd_PCMH"/>
</dbReference>
<evidence type="ECO:0000256" key="1">
    <source>
        <dbReference type="ARBA" id="ARBA00001974"/>
    </source>
</evidence>
<dbReference type="InterPro" id="IPR050416">
    <property type="entry name" value="FAD-linked_Oxidoreductase"/>
</dbReference>
<sequence>MTTMLDTTTAELDATVAGPVLEPGDPGYAEEVASFSLTFTAAPAVVVGATSAGDVAAAVRYAARTGRRVAVQSTGHGLQSDLAGTVLVSTHRMDRVAVDPDSATARVQAGARWRQVIDAAAPYGLAPLNGSSSQVGVVGYTVGGGLGPMARRYGFAADHVRRFTLVTADGEIRDVTPESDPDLFWAVRGGKSTFGIVTDLEFALMPVARFYGGCIFFPGEATAAVLHAWREWAPTLSDDTTTSVAMLRLPPDPSLPEPLRGRFVTSLRFVHLGSASDGAAVLAPMRAVATPLMDLVDEMPYVAVDAVSMDPTTPMPVRERGVTVDALPAAAVDALLAVAGPDVPAPLALVEVRLLGGAIARRPVVPNAVAGRDAAFSVFTVGAPFGPPVEATTAAMAAVIDAVRPWTYGALLNFVGTATAEQVGRLWNPADRARLLQIRDRVDPTGLFATNIHIG</sequence>
<dbReference type="Gene3D" id="3.30.43.10">
    <property type="entry name" value="Uridine Diphospho-n-acetylenolpyruvylglucosamine Reductase, domain 2"/>
    <property type="match status" value="1"/>
</dbReference>
<gene>
    <name evidence="7" type="ORF">RM445_00080</name>
</gene>
<organism evidence="7 8">
    <name type="scientific">Pseudonocardia charpentierae</name>
    <dbReference type="NCBI Taxonomy" id="3075545"/>
    <lineage>
        <taxon>Bacteria</taxon>
        <taxon>Bacillati</taxon>
        <taxon>Actinomycetota</taxon>
        <taxon>Actinomycetes</taxon>
        <taxon>Pseudonocardiales</taxon>
        <taxon>Pseudonocardiaceae</taxon>
        <taxon>Pseudonocardia</taxon>
    </lineage>
</organism>
<keyword evidence="8" id="KW-1185">Reference proteome</keyword>
<feature type="domain" description="FAD-binding PCMH-type" evidence="6">
    <location>
        <begin position="39"/>
        <end position="207"/>
    </location>
</feature>
<comment type="similarity">
    <text evidence="2">Belongs to the oxygen-dependent FAD-linked oxidoreductase family.</text>
</comment>
<keyword evidence="4" id="KW-0274">FAD</keyword>
<dbReference type="Proteomes" id="UP001183202">
    <property type="component" value="Unassembled WGS sequence"/>
</dbReference>
<evidence type="ECO:0000313" key="8">
    <source>
        <dbReference type="Proteomes" id="UP001183202"/>
    </source>
</evidence>
<dbReference type="RefSeq" id="WP_311553819.1">
    <property type="nucleotide sequence ID" value="NZ_JAVREJ010000001.1"/>
</dbReference>
<evidence type="ECO:0000256" key="3">
    <source>
        <dbReference type="ARBA" id="ARBA00022630"/>
    </source>
</evidence>
<dbReference type="InterPro" id="IPR006093">
    <property type="entry name" value="Oxy_OxRdtase_FAD_BS"/>
</dbReference>
<dbReference type="PROSITE" id="PS00862">
    <property type="entry name" value="OX2_COVAL_FAD"/>
    <property type="match status" value="1"/>
</dbReference>
<keyword evidence="3" id="KW-0285">Flavoprotein</keyword>
<keyword evidence="5" id="KW-0560">Oxidoreductase</keyword>
<dbReference type="InterPro" id="IPR036318">
    <property type="entry name" value="FAD-bd_PCMH-like_sf"/>
</dbReference>
<evidence type="ECO:0000256" key="4">
    <source>
        <dbReference type="ARBA" id="ARBA00022827"/>
    </source>
</evidence>
<proteinExistence type="inferred from homology"/>
<dbReference type="EMBL" id="JAVREJ010000001">
    <property type="protein sequence ID" value="MDT0347919.1"/>
    <property type="molecule type" value="Genomic_DNA"/>
</dbReference>
<protein>
    <submittedName>
        <fullName evidence="7">FAD-binding oxidoreductase</fullName>
    </submittedName>
</protein>
<dbReference type="PROSITE" id="PS51387">
    <property type="entry name" value="FAD_PCMH"/>
    <property type="match status" value="1"/>
</dbReference>
<dbReference type="PANTHER" id="PTHR42973:SF39">
    <property type="entry name" value="FAD-BINDING PCMH-TYPE DOMAIN-CONTAINING PROTEIN"/>
    <property type="match status" value="1"/>
</dbReference>
<evidence type="ECO:0000256" key="5">
    <source>
        <dbReference type="ARBA" id="ARBA00023002"/>
    </source>
</evidence>
<dbReference type="Gene3D" id="3.40.462.20">
    <property type="match status" value="1"/>
</dbReference>
<evidence type="ECO:0000259" key="6">
    <source>
        <dbReference type="PROSITE" id="PS51387"/>
    </source>
</evidence>
<dbReference type="Gene3D" id="3.30.465.10">
    <property type="match status" value="1"/>
</dbReference>
<dbReference type="PANTHER" id="PTHR42973">
    <property type="entry name" value="BINDING OXIDOREDUCTASE, PUTATIVE (AFU_ORTHOLOGUE AFUA_1G17690)-RELATED"/>
    <property type="match status" value="1"/>
</dbReference>
<reference evidence="8" key="1">
    <citation type="submission" date="2023-07" db="EMBL/GenBank/DDBJ databases">
        <title>30 novel species of actinomycetes from the DSMZ collection.</title>
        <authorList>
            <person name="Nouioui I."/>
        </authorList>
    </citation>
    <scope>NUCLEOTIDE SEQUENCE [LARGE SCALE GENOMIC DNA]</scope>
    <source>
        <strain evidence="8">DSM 45834</strain>
    </source>
</reference>
<name>A0ABU2N5C9_9PSEU</name>
<dbReference type="SUPFAM" id="SSF56176">
    <property type="entry name" value="FAD-binding/transporter-associated domain-like"/>
    <property type="match status" value="1"/>
</dbReference>